<keyword evidence="2" id="KW-1185">Reference proteome</keyword>
<evidence type="ECO:0000313" key="2">
    <source>
        <dbReference type="Proteomes" id="UP000000305"/>
    </source>
</evidence>
<dbReference type="InParanoid" id="E9FSL2"/>
<dbReference type="KEGG" id="dpx:DAPPUDRAFT_232880"/>
<evidence type="ECO:0000313" key="1">
    <source>
        <dbReference type="EMBL" id="EFX89808.1"/>
    </source>
</evidence>
<protein>
    <submittedName>
        <fullName evidence="1">Uncharacterized protein</fullName>
    </submittedName>
</protein>
<dbReference type="Proteomes" id="UP000000305">
    <property type="component" value="Unassembled WGS sequence"/>
</dbReference>
<gene>
    <name evidence="1" type="ORF">DAPPUDRAFT_232880</name>
</gene>
<dbReference type="AlphaFoldDB" id="E9FSL2"/>
<accession>E9FSL2</accession>
<dbReference type="EMBL" id="GL732524">
    <property type="protein sequence ID" value="EFX89808.1"/>
    <property type="molecule type" value="Genomic_DNA"/>
</dbReference>
<proteinExistence type="predicted"/>
<dbReference type="HOGENOM" id="CLU_2266378_0_0_1"/>
<name>E9FSL2_DAPPU</name>
<reference evidence="1 2" key="1">
    <citation type="journal article" date="2011" name="Science">
        <title>The ecoresponsive genome of Daphnia pulex.</title>
        <authorList>
            <person name="Colbourne J.K."/>
            <person name="Pfrender M.E."/>
            <person name="Gilbert D."/>
            <person name="Thomas W.K."/>
            <person name="Tucker A."/>
            <person name="Oakley T.H."/>
            <person name="Tokishita S."/>
            <person name="Aerts A."/>
            <person name="Arnold G.J."/>
            <person name="Basu M.K."/>
            <person name="Bauer D.J."/>
            <person name="Caceres C.E."/>
            <person name="Carmel L."/>
            <person name="Casola C."/>
            <person name="Choi J.H."/>
            <person name="Detter J.C."/>
            <person name="Dong Q."/>
            <person name="Dusheyko S."/>
            <person name="Eads B.D."/>
            <person name="Frohlich T."/>
            <person name="Geiler-Samerotte K.A."/>
            <person name="Gerlach D."/>
            <person name="Hatcher P."/>
            <person name="Jogdeo S."/>
            <person name="Krijgsveld J."/>
            <person name="Kriventseva E.V."/>
            <person name="Kultz D."/>
            <person name="Laforsch C."/>
            <person name="Lindquist E."/>
            <person name="Lopez J."/>
            <person name="Manak J.R."/>
            <person name="Muller J."/>
            <person name="Pangilinan J."/>
            <person name="Patwardhan R.P."/>
            <person name="Pitluck S."/>
            <person name="Pritham E.J."/>
            <person name="Rechtsteiner A."/>
            <person name="Rho M."/>
            <person name="Rogozin I.B."/>
            <person name="Sakarya O."/>
            <person name="Salamov A."/>
            <person name="Schaack S."/>
            <person name="Shapiro H."/>
            <person name="Shiga Y."/>
            <person name="Skalitzky C."/>
            <person name="Smith Z."/>
            <person name="Souvorov A."/>
            <person name="Sung W."/>
            <person name="Tang Z."/>
            <person name="Tsuchiya D."/>
            <person name="Tu H."/>
            <person name="Vos H."/>
            <person name="Wang M."/>
            <person name="Wolf Y.I."/>
            <person name="Yamagata H."/>
            <person name="Yamada T."/>
            <person name="Ye Y."/>
            <person name="Shaw J.R."/>
            <person name="Andrews J."/>
            <person name="Crease T.J."/>
            <person name="Tang H."/>
            <person name="Lucas S.M."/>
            <person name="Robertson H.M."/>
            <person name="Bork P."/>
            <person name="Koonin E.V."/>
            <person name="Zdobnov E.M."/>
            <person name="Grigoriev I.V."/>
            <person name="Lynch M."/>
            <person name="Boore J.L."/>
        </authorList>
    </citation>
    <scope>NUCLEOTIDE SEQUENCE [LARGE SCALE GENOMIC DNA]</scope>
</reference>
<sequence length="103" mass="11720">MIGPLNNSIQSLNIQQLIVNRRCTVCLLVHNLEEDMLIALPRRVFLEWMGWLCSGSSFFSNMQEQSEGIAEIDDILTGGKRNQKCVMASAIQLDRRPVPFQQI</sequence>
<organism evidence="1 2">
    <name type="scientific">Daphnia pulex</name>
    <name type="common">Water flea</name>
    <dbReference type="NCBI Taxonomy" id="6669"/>
    <lineage>
        <taxon>Eukaryota</taxon>
        <taxon>Metazoa</taxon>
        <taxon>Ecdysozoa</taxon>
        <taxon>Arthropoda</taxon>
        <taxon>Crustacea</taxon>
        <taxon>Branchiopoda</taxon>
        <taxon>Diplostraca</taxon>
        <taxon>Cladocera</taxon>
        <taxon>Anomopoda</taxon>
        <taxon>Daphniidae</taxon>
        <taxon>Daphnia</taxon>
    </lineage>
</organism>